<organism evidence="18 19">
    <name type="scientific">Manduca sexta</name>
    <name type="common">Tobacco hawkmoth</name>
    <name type="synonym">Tobacco hornworm</name>
    <dbReference type="NCBI Taxonomy" id="7130"/>
    <lineage>
        <taxon>Eukaryota</taxon>
        <taxon>Metazoa</taxon>
        <taxon>Ecdysozoa</taxon>
        <taxon>Arthropoda</taxon>
        <taxon>Hexapoda</taxon>
        <taxon>Insecta</taxon>
        <taxon>Pterygota</taxon>
        <taxon>Neoptera</taxon>
        <taxon>Endopterygota</taxon>
        <taxon>Lepidoptera</taxon>
        <taxon>Glossata</taxon>
        <taxon>Ditrysia</taxon>
        <taxon>Bombycoidea</taxon>
        <taxon>Sphingidae</taxon>
        <taxon>Sphinginae</taxon>
        <taxon>Sphingini</taxon>
        <taxon>Manduca</taxon>
    </lineage>
</organism>
<comment type="catalytic activity">
    <reaction evidence="9">
        <text>a beta-D-xylosyl-(1&lt;-&gt;1')-N-acylsphing-4-enine + cholesterol = cholesteryl 3-beta-D-xyloside + an N-acylsphing-4-enine</text>
        <dbReference type="Rhea" id="RHEA:70239"/>
        <dbReference type="ChEBI" id="CHEBI:16113"/>
        <dbReference type="ChEBI" id="CHEBI:52639"/>
        <dbReference type="ChEBI" id="CHEBI:189067"/>
        <dbReference type="ChEBI" id="CHEBI:189068"/>
    </reaction>
    <physiologicalReaction direction="left-to-right" evidence="9">
        <dbReference type="Rhea" id="RHEA:70240"/>
    </physiologicalReaction>
    <physiologicalReaction direction="right-to-left" evidence="9">
        <dbReference type="Rhea" id="RHEA:70241"/>
    </physiologicalReaction>
</comment>
<evidence type="ECO:0000313" key="19">
    <source>
        <dbReference type="Proteomes" id="UP000791440"/>
    </source>
</evidence>
<gene>
    <name evidence="18" type="ORF">O3G_MSEX014475</name>
</gene>
<feature type="signal peptide" evidence="17">
    <location>
        <begin position="1"/>
        <end position="16"/>
    </location>
</feature>
<comment type="catalytic activity">
    <reaction evidence="7">
        <text>beta-D-galactosyl-(1&lt;-&gt;1)-sphing-4-enine + H2O = sphing-4-enine + D-galactose</text>
        <dbReference type="Rhea" id="RHEA:43908"/>
        <dbReference type="ChEBI" id="CHEBI:4139"/>
        <dbReference type="ChEBI" id="CHEBI:15377"/>
        <dbReference type="ChEBI" id="CHEBI:57756"/>
        <dbReference type="ChEBI" id="CHEBI:57934"/>
    </reaction>
    <physiologicalReaction direction="left-to-right" evidence="7">
        <dbReference type="Rhea" id="RHEA:43909"/>
    </physiologicalReaction>
</comment>
<keyword evidence="5" id="KW-0326">Glycosidase</keyword>
<dbReference type="AlphaFoldDB" id="A0A922CZG5"/>
<dbReference type="Pfam" id="PF00232">
    <property type="entry name" value="Glyco_hydro_1"/>
    <property type="match status" value="1"/>
</dbReference>
<dbReference type="PRINTS" id="PR00131">
    <property type="entry name" value="GLHYDRLASE1"/>
</dbReference>
<name>A0A922CZG5_MANSE</name>
<dbReference type="Gene3D" id="3.20.20.80">
    <property type="entry name" value="Glycosidases"/>
    <property type="match status" value="1"/>
</dbReference>
<evidence type="ECO:0000256" key="12">
    <source>
        <dbReference type="ARBA" id="ARBA00060858"/>
    </source>
</evidence>
<dbReference type="PANTHER" id="PTHR10353">
    <property type="entry name" value="GLYCOSYL HYDROLASE"/>
    <property type="match status" value="1"/>
</dbReference>
<dbReference type="Proteomes" id="UP000791440">
    <property type="component" value="Unassembled WGS sequence"/>
</dbReference>
<keyword evidence="4" id="KW-0378">Hydrolase</keyword>
<evidence type="ECO:0000256" key="4">
    <source>
        <dbReference type="ARBA" id="ARBA00022801"/>
    </source>
</evidence>
<dbReference type="InterPro" id="IPR017853">
    <property type="entry name" value="GH"/>
</dbReference>
<reference evidence="18" key="2">
    <citation type="submission" date="2020-12" db="EMBL/GenBank/DDBJ databases">
        <authorList>
            <person name="Kanost M."/>
        </authorList>
    </citation>
    <scope>NUCLEOTIDE SEQUENCE</scope>
</reference>
<evidence type="ECO:0000256" key="1">
    <source>
        <dbReference type="ARBA" id="ARBA00000448"/>
    </source>
</evidence>
<comment type="catalytic activity">
    <reaction evidence="11">
        <text>beta-D-glucosyl-(1&lt;-&gt;1)-sphing-4-enine + H2O = sphing-4-enine + D-glucose</text>
        <dbReference type="Rhea" id="RHEA:59288"/>
        <dbReference type="ChEBI" id="CHEBI:4167"/>
        <dbReference type="ChEBI" id="CHEBI:15377"/>
        <dbReference type="ChEBI" id="CHEBI:57756"/>
        <dbReference type="ChEBI" id="CHEBI:83992"/>
    </reaction>
    <physiologicalReaction direction="left-to-right" evidence="11">
        <dbReference type="Rhea" id="RHEA:59289"/>
    </physiologicalReaction>
</comment>
<comment type="caution">
    <text evidence="18">The sequence shown here is derived from an EMBL/GenBank/DDBJ whole genome shotgun (WGS) entry which is preliminary data.</text>
</comment>
<reference evidence="18" key="1">
    <citation type="journal article" date="2016" name="Insect Biochem. Mol. Biol.">
        <title>Multifaceted biological insights from a draft genome sequence of the tobacco hornworm moth, Manduca sexta.</title>
        <authorList>
            <person name="Kanost M.R."/>
            <person name="Arrese E.L."/>
            <person name="Cao X."/>
            <person name="Chen Y.R."/>
            <person name="Chellapilla S."/>
            <person name="Goldsmith M.R."/>
            <person name="Grosse-Wilde E."/>
            <person name="Heckel D.G."/>
            <person name="Herndon N."/>
            <person name="Jiang H."/>
            <person name="Papanicolaou A."/>
            <person name="Qu J."/>
            <person name="Soulages J.L."/>
            <person name="Vogel H."/>
            <person name="Walters J."/>
            <person name="Waterhouse R.M."/>
            <person name="Ahn S.J."/>
            <person name="Almeida F.C."/>
            <person name="An C."/>
            <person name="Aqrawi P."/>
            <person name="Bretschneider A."/>
            <person name="Bryant W.B."/>
            <person name="Bucks S."/>
            <person name="Chao H."/>
            <person name="Chevignon G."/>
            <person name="Christen J.M."/>
            <person name="Clarke D.F."/>
            <person name="Dittmer N.T."/>
            <person name="Ferguson L.C.F."/>
            <person name="Garavelou S."/>
            <person name="Gordon K.H.J."/>
            <person name="Gunaratna R.T."/>
            <person name="Han Y."/>
            <person name="Hauser F."/>
            <person name="He Y."/>
            <person name="Heidel-Fischer H."/>
            <person name="Hirsh A."/>
            <person name="Hu Y."/>
            <person name="Jiang H."/>
            <person name="Kalra D."/>
            <person name="Klinner C."/>
            <person name="Konig C."/>
            <person name="Kovar C."/>
            <person name="Kroll A.R."/>
            <person name="Kuwar S.S."/>
            <person name="Lee S.L."/>
            <person name="Lehman R."/>
            <person name="Li K."/>
            <person name="Li Z."/>
            <person name="Liang H."/>
            <person name="Lovelace S."/>
            <person name="Lu Z."/>
            <person name="Mansfield J.H."/>
            <person name="McCulloch K.J."/>
            <person name="Mathew T."/>
            <person name="Morton B."/>
            <person name="Muzny D.M."/>
            <person name="Neunemann D."/>
            <person name="Ongeri F."/>
            <person name="Pauchet Y."/>
            <person name="Pu L.L."/>
            <person name="Pyrousis I."/>
            <person name="Rao X.J."/>
            <person name="Redding A."/>
            <person name="Roesel C."/>
            <person name="Sanchez-Gracia A."/>
            <person name="Schaack S."/>
            <person name="Shukla A."/>
            <person name="Tetreau G."/>
            <person name="Wang Y."/>
            <person name="Xiong G.H."/>
            <person name="Traut W."/>
            <person name="Walsh T.K."/>
            <person name="Worley K.C."/>
            <person name="Wu D."/>
            <person name="Wu W."/>
            <person name="Wu Y.Q."/>
            <person name="Zhang X."/>
            <person name="Zou Z."/>
            <person name="Zucker H."/>
            <person name="Briscoe A.D."/>
            <person name="Burmester T."/>
            <person name="Clem R.J."/>
            <person name="Feyereisen R."/>
            <person name="Grimmelikhuijzen C.J.P."/>
            <person name="Hamodrakas S.J."/>
            <person name="Hansson B.S."/>
            <person name="Huguet E."/>
            <person name="Jermiin L.S."/>
            <person name="Lan Q."/>
            <person name="Lehman H.K."/>
            <person name="Lorenzen M."/>
            <person name="Merzendorfer H."/>
            <person name="Michalopoulos I."/>
            <person name="Morton D.B."/>
            <person name="Muthukrishnan S."/>
            <person name="Oakeshott J.G."/>
            <person name="Palmer W."/>
            <person name="Park Y."/>
            <person name="Passarelli A.L."/>
            <person name="Rozas J."/>
            <person name="Schwartz L.M."/>
            <person name="Smith W."/>
            <person name="Southgate A."/>
            <person name="Vilcinskas A."/>
            <person name="Vogt R."/>
            <person name="Wang P."/>
            <person name="Werren J."/>
            <person name="Yu X.Q."/>
            <person name="Zhou J.J."/>
            <person name="Brown S.J."/>
            <person name="Scherer S.E."/>
            <person name="Richards S."/>
            <person name="Blissard G.W."/>
        </authorList>
    </citation>
    <scope>NUCLEOTIDE SEQUENCE</scope>
</reference>
<dbReference type="GO" id="GO:0004336">
    <property type="term" value="F:galactosylceramidase activity"/>
    <property type="evidence" value="ECO:0007669"/>
    <property type="project" value="UniProtKB-EC"/>
</dbReference>
<keyword evidence="17" id="KW-0732">Signal</keyword>
<comment type="similarity">
    <text evidence="12">Belongs to the glycosyl hydrolase 1 family. Klotho subfamily.</text>
</comment>
<protein>
    <recommendedName>
        <fullName evidence="13">Cytosolic beta-glucosidase</fullName>
        <ecNumber evidence="3">3.2.1.21</ecNumber>
        <ecNumber evidence="2">3.2.1.46</ecNumber>
    </recommendedName>
    <alternativeName>
        <fullName evidence="14">Cytosolic galactosylceramidase</fullName>
    </alternativeName>
    <alternativeName>
        <fullName evidence="16">Cytosolic glucosylceramidase</fullName>
    </alternativeName>
    <alternativeName>
        <fullName evidence="15">Cytosolic glycosylceramidase</fullName>
    </alternativeName>
</protein>
<dbReference type="EC" id="3.2.1.46" evidence="2"/>
<comment type="catalytic activity">
    <reaction evidence="10">
        <text>beta-D-glucosyl-(1&lt;-&gt;1)-N-octadecanoylsphing-4-enine + H2O = N-octadecanoylsphing-4-enine + D-glucose</text>
        <dbReference type="Rhea" id="RHEA:59284"/>
        <dbReference type="ChEBI" id="CHEBI:4167"/>
        <dbReference type="ChEBI" id="CHEBI:15377"/>
        <dbReference type="ChEBI" id="CHEBI:72961"/>
        <dbReference type="ChEBI" id="CHEBI:84719"/>
    </reaction>
    <physiologicalReaction direction="left-to-right" evidence="10">
        <dbReference type="Rhea" id="RHEA:59285"/>
    </physiologicalReaction>
</comment>
<evidence type="ECO:0000313" key="18">
    <source>
        <dbReference type="EMBL" id="KAG6464389.1"/>
    </source>
</evidence>
<dbReference type="GO" id="GO:0008422">
    <property type="term" value="F:beta-glucosidase activity"/>
    <property type="evidence" value="ECO:0007669"/>
    <property type="project" value="UniProtKB-EC"/>
</dbReference>
<dbReference type="InterPro" id="IPR001360">
    <property type="entry name" value="Glyco_hydro_1"/>
</dbReference>
<evidence type="ECO:0000256" key="11">
    <source>
        <dbReference type="ARBA" id="ARBA00052085"/>
    </source>
</evidence>
<evidence type="ECO:0000256" key="9">
    <source>
        <dbReference type="ARBA" id="ARBA00051414"/>
    </source>
</evidence>
<evidence type="ECO:0000256" key="10">
    <source>
        <dbReference type="ARBA" id="ARBA00051666"/>
    </source>
</evidence>
<feature type="chain" id="PRO_5036988168" description="Cytosolic beta-glucosidase" evidence="17">
    <location>
        <begin position="17"/>
        <end position="507"/>
    </location>
</feature>
<proteinExistence type="inferred from homology"/>
<evidence type="ECO:0000256" key="14">
    <source>
        <dbReference type="ARBA" id="ARBA00079026"/>
    </source>
</evidence>
<evidence type="ECO:0000256" key="6">
    <source>
        <dbReference type="ARBA" id="ARBA00033698"/>
    </source>
</evidence>
<evidence type="ECO:0000256" key="13">
    <source>
        <dbReference type="ARBA" id="ARBA00068094"/>
    </source>
</evidence>
<evidence type="ECO:0000256" key="3">
    <source>
        <dbReference type="ARBA" id="ARBA00012744"/>
    </source>
</evidence>
<comment type="catalytic activity">
    <reaction evidence="1">
        <text>Hydrolysis of terminal, non-reducing beta-D-glucosyl residues with release of beta-D-glucose.</text>
        <dbReference type="EC" id="3.2.1.21"/>
    </reaction>
</comment>
<comment type="catalytic activity">
    <reaction evidence="8">
        <text>beta-D-galactosyl-(1&lt;-&gt;1')-N-octadecanoylsphing-4-enine + H2O = N-octadecanoylsphing-4-enine + D-galactose</text>
        <dbReference type="Rhea" id="RHEA:59292"/>
        <dbReference type="ChEBI" id="CHEBI:4139"/>
        <dbReference type="ChEBI" id="CHEBI:15377"/>
        <dbReference type="ChEBI" id="CHEBI:72961"/>
        <dbReference type="ChEBI" id="CHEBI:84720"/>
    </reaction>
    <physiologicalReaction direction="left-to-right" evidence="8">
        <dbReference type="Rhea" id="RHEA:59293"/>
    </physiologicalReaction>
</comment>
<dbReference type="GO" id="GO:0016052">
    <property type="term" value="P:carbohydrate catabolic process"/>
    <property type="evidence" value="ECO:0007669"/>
    <property type="project" value="UniProtKB-ARBA"/>
</dbReference>
<dbReference type="EMBL" id="JH669154">
    <property type="protein sequence ID" value="KAG6464389.1"/>
    <property type="molecule type" value="Genomic_DNA"/>
</dbReference>
<evidence type="ECO:0000256" key="2">
    <source>
        <dbReference type="ARBA" id="ARBA00012657"/>
    </source>
</evidence>
<accession>A0A922CZG5</accession>
<dbReference type="FunFam" id="3.20.20.80:FF:000011">
    <property type="entry name" value="Cytosolic beta-glucosidase"/>
    <property type="match status" value="1"/>
</dbReference>
<evidence type="ECO:0000256" key="7">
    <source>
        <dbReference type="ARBA" id="ARBA00048813"/>
    </source>
</evidence>
<evidence type="ECO:0000256" key="16">
    <source>
        <dbReference type="ARBA" id="ARBA00083229"/>
    </source>
</evidence>
<comment type="catalytic activity">
    <reaction evidence="6">
        <text>a beta-D-galactosyl-(1&lt;-&gt;1')-N-acylsphing-4-enine + H2O = an N-acylsphing-4-enine + D-galactose</text>
        <dbReference type="Rhea" id="RHEA:14297"/>
        <dbReference type="ChEBI" id="CHEBI:4139"/>
        <dbReference type="ChEBI" id="CHEBI:15377"/>
        <dbReference type="ChEBI" id="CHEBI:18390"/>
        <dbReference type="ChEBI" id="CHEBI:52639"/>
        <dbReference type="EC" id="3.2.1.46"/>
    </reaction>
    <physiologicalReaction direction="left-to-right" evidence="6">
        <dbReference type="Rhea" id="RHEA:14298"/>
    </physiologicalReaction>
</comment>
<sequence>MKFAVALSLVAVCCHAATVKHERRFPDDFIFGCATAAYQIEGAWNEDGKGENIWDYMTHNNPTVIVDQSNGDVAADSYHNVERDVEMMRELGLDAYRFSLSWSRILPTGFANEVNQAGINYYNNLINEMLKYNIQPLVTLYHWDLPQRLQELGGFANPLIADWFEDYARVVFENFGDRVKLWITFNEPREICYEGYGSNTKAPILNATGVGTYLCAKHLVIAHAKAYYLYNNEFKASQGGECGITISVNWFGPLTDSEEDEFAAELRRQAEWGLYAEPIFSAEGGFPKELAARVAEKSAQQGYPWSRMPEFTEEEKNFVRGASDFFGVNHYTGLLISATEHMQQHPVPSLLDDIGVGSYVPPEWLQSASPWLTLSPNSIYNALTHLARKYNNPVFYITENGWSNTPSTGLQDDDRISYYRASFESMLNTLEAGVNLKGYMTWSLMDNFEWLLGYTELFGLYEVDFNSPERTRTPRKSAFVYKEMLRTRTIDYSYEPQSLVMTIDEGH</sequence>
<evidence type="ECO:0000256" key="17">
    <source>
        <dbReference type="SAM" id="SignalP"/>
    </source>
</evidence>
<dbReference type="SUPFAM" id="SSF51445">
    <property type="entry name" value="(Trans)glycosidases"/>
    <property type="match status" value="1"/>
</dbReference>
<evidence type="ECO:0000256" key="15">
    <source>
        <dbReference type="ARBA" id="ARBA00081896"/>
    </source>
</evidence>
<dbReference type="PROSITE" id="PS00653">
    <property type="entry name" value="GLYCOSYL_HYDROL_F1_2"/>
    <property type="match status" value="1"/>
</dbReference>
<dbReference type="InterPro" id="IPR033132">
    <property type="entry name" value="GH_1_N_CS"/>
</dbReference>
<evidence type="ECO:0000256" key="5">
    <source>
        <dbReference type="ARBA" id="ARBA00023295"/>
    </source>
</evidence>
<keyword evidence="19" id="KW-1185">Reference proteome</keyword>
<evidence type="ECO:0000256" key="8">
    <source>
        <dbReference type="ARBA" id="ARBA00050809"/>
    </source>
</evidence>
<dbReference type="EC" id="3.2.1.21" evidence="3"/>
<dbReference type="PANTHER" id="PTHR10353:SF36">
    <property type="entry name" value="LP05116P"/>
    <property type="match status" value="1"/>
</dbReference>